<evidence type="ECO:0000259" key="4">
    <source>
        <dbReference type="PROSITE" id="PS50158"/>
    </source>
</evidence>
<reference evidence="5 6" key="1">
    <citation type="journal article" date="2023" name="Nucleic Acids Res.">
        <title>The hologenome of Daphnia magna reveals possible DNA methylation and microbiome-mediated evolution of the host genome.</title>
        <authorList>
            <person name="Chaturvedi A."/>
            <person name="Li X."/>
            <person name="Dhandapani V."/>
            <person name="Marshall H."/>
            <person name="Kissane S."/>
            <person name="Cuenca-Cambronero M."/>
            <person name="Asole G."/>
            <person name="Calvet F."/>
            <person name="Ruiz-Romero M."/>
            <person name="Marangio P."/>
            <person name="Guigo R."/>
            <person name="Rago D."/>
            <person name="Mirbahai L."/>
            <person name="Eastwood N."/>
            <person name="Colbourne J.K."/>
            <person name="Zhou J."/>
            <person name="Mallon E."/>
            <person name="Orsini L."/>
        </authorList>
    </citation>
    <scope>NUCLEOTIDE SEQUENCE [LARGE SCALE GENOMIC DNA]</scope>
    <source>
        <strain evidence="5">LRV0_1</strain>
    </source>
</reference>
<feature type="coiled-coil region" evidence="2">
    <location>
        <begin position="272"/>
        <end position="461"/>
    </location>
</feature>
<keyword evidence="1" id="KW-0863">Zinc-finger</keyword>
<feature type="compositionally biased region" description="Polar residues" evidence="3">
    <location>
        <begin position="913"/>
        <end position="924"/>
    </location>
</feature>
<evidence type="ECO:0000256" key="3">
    <source>
        <dbReference type="SAM" id="MobiDB-lite"/>
    </source>
</evidence>
<comment type="caution">
    <text evidence="5">The sequence shown here is derived from an EMBL/GenBank/DDBJ whole genome shotgun (WGS) entry which is preliminary data.</text>
</comment>
<feature type="compositionally biased region" description="Polar residues" evidence="3">
    <location>
        <begin position="943"/>
        <end position="979"/>
    </location>
</feature>
<dbReference type="SUPFAM" id="SSF57756">
    <property type="entry name" value="Retrovirus zinc finger-like domains"/>
    <property type="match status" value="1"/>
</dbReference>
<accession>A0ABQ9ZXF4</accession>
<keyword evidence="6" id="KW-1185">Reference proteome</keyword>
<dbReference type="Proteomes" id="UP001234178">
    <property type="component" value="Unassembled WGS sequence"/>
</dbReference>
<name>A0ABQ9ZXF4_9CRUS</name>
<dbReference type="InterPro" id="IPR045358">
    <property type="entry name" value="Ty3_capsid"/>
</dbReference>
<keyword evidence="1" id="KW-0479">Metal-binding</keyword>
<feature type="domain" description="CCHC-type" evidence="4">
    <location>
        <begin position="987"/>
        <end position="1000"/>
    </location>
</feature>
<protein>
    <recommendedName>
        <fullName evidence="4">CCHC-type domain-containing protein</fullName>
    </recommendedName>
</protein>
<evidence type="ECO:0000313" key="5">
    <source>
        <dbReference type="EMBL" id="KAK4017582.1"/>
    </source>
</evidence>
<organism evidence="5 6">
    <name type="scientific">Daphnia magna</name>
    <dbReference type="NCBI Taxonomy" id="35525"/>
    <lineage>
        <taxon>Eukaryota</taxon>
        <taxon>Metazoa</taxon>
        <taxon>Ecdysozoa</taxon>
        <taxon>Arthropoda</taxon>
        <taxon>Crustacea</taxon>
        <taxon>Branchiopoda</taxon>
        <taxon>Diplostraca</taxon>
        <taxon>Cladocera</taxon>
        <taxon>Anomopoda</taxon>
        <taxon>Daphniidae</taxon>
        <taxon>Daphnia</taxon>
    </lineage>
</organism>
<feature type="compositionally biased region" description="Basic and acidic residues" evidence="3">
    <location>
        <begin position="863"/>
        <end position="912"/>
    </location>
</feature>
<dbReference type="PROSITE" id="PS50158">
    <property type="entry name" value="ZF_CCHC"/>
    <property type="match status" value="1"/>
</dbReference>
<feature type="region of interest" description="Disordered" evidence="3">
    <location>
        <begin position="555"/>
        <end position="587"/>
    </location>
</feature>
<dbReference type="Pfam" id="PF00098">
    <property type="entry name" value="zf-CCHC"/>
    <property type="match status" value="1"/>
</dbReference>
<dbReference type="InterPro" id="IPR036875">
    <property type="entry name" value="Znf_CCHC_sf"/>
</dbReference>
<dbReference type="PANTHER" id="PTHR33223:SF6">
    <property type="entry name" value="CCHC-TYPE DOMAIN-CONTAINING PROTEIN"/>
    <property type="match status" value="1"/>
</dbReference>
<evidence type="ECO:0000313" key="6">
    <source>
        <dbReference type="Proteomes" id="UP001234178"/>
    </source>
</evidence>
<evidence type="ECO:0000256" key="2">
    <source>
        <dbReference type="SAM" id="Coils"/>
    </source>
</evidence>
<feature type="coiled-coil region" evidence="2">
    <location>
        <begin position="514"/>
        <end position="548"/>
    </location>
</feature>
<dbReference type="SMART" id="SM00343">
    <property type="entry name" value="ZnF_C2HC"/>
    <property type="match status" value="1"/>
</dbReference>
<dbReference type="EMBL" id="JAOYFB010000009">
    <property type="protein sequence ID" value="KAK4017582.1"/>
    <property type="molecule type" value="Genomic_DNA"/>
</dbReference>
<keyword evidence="1" id="KW-0862">Zinc</keyword>
<evidence type="ECO:0000256" key="1">
    <source>
        <dbReference type="PROSITE-ProRule" id="PRU00047"/>
    </source>
</evidence>
<dbReference type="InterPro" id="IPR001878">
    <property type="entry name" value="Znf_CCHC"/>
</dbReference>
<dbReference type="PANTHER" id="PTHR33223">
    <property type="entry name" value="CCHC-TYPE DOMAIN-CONTAINING PROTEIN"/>
    <property type="match status" value="1"/>
</dbReference>
<dbReference type="Pfam" id="PF19259">
    <property type="entry name" value="Ty3_capsid"/>
    <property type="match status" value="1"/>
</dbReference>
<feature type="region of interest" description="Disordered" evidence="3">
    <location>
        <begin position="843"/>
        <end position="980"/>
    </location>
</feature>
<proteinExistence type="predicted"/>
<feature type="compositionally biased region" description="Polar residues" evidence="3">
    <location>
        <begin position="843"/>
        <end position="854"/>
    </location>
</feature>
<keyword evidence="2" id="KW-0175">Coiled coil</keyword>
<dbReference type="Gene3D" id="4.10.60.10">
    <property type="entry name" value="Zinc finger, CCHC-type"/>
    <property type="match status" value="1"/>
</dbReference>
<gene>
    <name evidence="5" type="ORF">OUZ56_033196</name>
</gene>
<sequence length="1013" mass="117531">MDNVNVFHLVVAPNWEKDLSKMATSNHSLELIENHVFVHNTLLFLKPQQLLLATAAPPSKKVVTNATFPADNTASIQRFYHQVFKQPTSEHHRGKRMPFDSPVQKTALNENTLLPLYPVLQESDLTDQDPNLSHHREQFLDNWKTLIDLEFKQDLERSKAYQTISTTENVQQLQTQKQEASQATQNSLHFYTYYLLEKTLKVTDGVTEETIANATKTLKDDIVVQGGNTRTLDSLLQQLHTLHGKEKEFLFGTINVLQKESVIALIEDKKQISTLKFELSNAQKQLESNKKKAKSSKYTLSSSLEQLQENNEALKNSLEKANSRIADLEQNLETTLATESQLQNLLKRKEENNAAVETEGQEIINKLEGEKTRLIQKLSSAENQIKQVSETAEQLQKEIKVLADRLDKASTEKINLKKNLLDFTSKNKNLEKDLQELQDRVRGQENQITILENRVKEYKKLQVKFIETEDSNDSRLDEDEPGEITKLVGDINELTLPTDSGDKSLHYELEIEQTNDFEQTIENLKTQIEHLNKTIIYLEQENQQFKKKVDMGVTHDDEDTSEKTFVNTSKKNPEDGDIPATEQDDEDAKKVNRYFTQPIVKALGELFSREDKKAIPIFKGKSTDKLISEWLRGAEHVAQNNEWDDNQKIRFFSDRLKGEAFEWHENYAEEEGDDLNYQDWKEALITRFQDTYDLATLEKKLSKLTQKPEENCRAFVSRLNNLYDTIAGKEERADHNQTIIEGQLLNKVKKMRDHRKSKILLQGLLPKYKAELYLRMPENTEDFDALCKQLFISEKILHTKEATDDKEMSAVIAGITHHEKQQDDKIQLLEQKLSDALSELKCTNTKRGSSQENDVTIAATDQYENRRPRPSERYSRSRDSRVRFADSHNSRESSRERSLSRNRDNSPYRRDYNSSGRRNYNPSGYRQARFPSHQRPSYRNDYPNRQGNYSGPNNYRQQARYNSNQHPQQQQHTSNNPRTTENREITCYKCNRRGHIARECWTDMARTNNQGPR</sequence>